<evidence type="ECO:0000313" key="2">
    <source>
        <dbReference type="Proteomes" id="UP000245820"/>
    </source>
</evidence>
<dbReference type="Proteomes" id="UP000245820">
    <property type="component" value="Chromosome"/>
</dbReference>
<dbReference type="RefSeq" id="WP_109345721.1">
    <property type="nucleotide sequence ID" value="NZ_CP029343.1"/>
</dbReference>
<accession>A0A2S2DJ31</accession>
<organism evidence="1 2">
    <name type="scientific">Massilia oculi</name>
    <dbReference type="NCBI Taxonomy" id="945844"/>
    <lineage>
        <taxon>Bacteria</taxon>
        <taxon>Pseudomonadati</taxon>
        <taxon>Pseudomonadota</taxon>
        <taxon>Betaproteobacteria</taxon>
        <taxon>Burkholderiales</taxon>
        <taxon>Oxalobacteraceae</taxon>
        <taxon>Telluria group</taxon>
        <taxon>Massilia</taxon>
    </lineage>
</organism>
<name>A0A2S2DJ31_9BURK</name>
<dbReference type="OrthoDB" id="8775588at2"/>
<gene>
    <name evidence="1" type="ORF">DIR46_13690</name>
</gene>
<dbReference type="EMBL" id="CP029343">
    <property type="protein sequence ID" value="AWL05383.1"/>
    <property type="molecule type" value="Genomic_DNA"/>
</dbReference>
<protein>
    <submittedName>
        <fullName evidence="1">Uncharacterized protein</fullName>
    </submittedName>
</protein>
<keyword evidence="2" id="KW-1185">Reference proteome</keyword>
<proteinExistence type="predicted"/>
<evidence type="ECO:0000313" key="1">
    <source>
        <dbReference type="EMBL" id="AWL05383.1"/>
    </source>
</evidence>
<dbReference type="AlphaFoldDB" id="A0A2S2DJ31"/>
<sequence>MSHQYIYGADGEPAFVVIPYAEYLLGNGCSVTESQQIVTNSLLTADGLFVRLPYGGPGASIDLVQFIDAWMRRGTISMLAISKRRQGYDRFQGEAVNGLDAILRRCFLPKDSPYRNVMQATTGVVDALVETGVFAYSVESMPGYYRPVQCIRIDVDKAKDFLQKNGPAKNPLDVHEFILPV</sequence>
<reference evidence="1 2" key="1">
    <citation type="submission" date="2018-05" db="EMBL/GenBank/DDBJ databases">
        <title>Complete genome sequence of Massilia oculi sp. nov. CCUG 43427T (=DSM 26321T), the type strain of M. oculi, and comparison with genome sequences of other Massilia strains.</title>
        <authorList>
            <person name="Zhu B."/>
        </authorList>
    </citation>
    <scope>NUCLEOTIDE SEQUENCE [LARGE SCALE GENOMIC DNA]</scope>
    <source>
        <strain evidence="1 2">CCUG 43427</strain>
    </source>
</reference>
<dbReference type="KEGG" id="mtim:DIR46_13690"/>